<sequence length="123" mass="14649">MMFLPVENESRRDWSGWMQLSDRTEHRVGEFLNKNCFRRFRGPDFGYLSVLRGRCGRRLRGNFQVHTANKFPFLLMMSLSRRLFERSVATKDWWALSFWVGFFVRMGSNLEKISARQPVSDTC</sequence>
<dbReference type="EMBL" id="HBHW01009793">
    <property type="protein sequence ID" value="CAE0039478.1"/>
    <property type="molecule type" value="Transcribed_RNA"/>
</dbReference>
<protein>
    <submittedName>
        <fullName evidence="1">Uncharacterized protein</fullName>
    </submittedName>
</protein>
<name>A0A7S2ZGJ8_9RHOD</name>
<evidence type="ECO:0000313" key="1">
    <source>
        <dbReference type="EMBL" id="CAE0039478.1"/>
    </source>
</evidence>
<proteinExistence type="predicted"/>
<organism evidence="1">
    <name type="scientific">Rhodosorus marinus</name>
    <dbReference type="NCBI Taxonomy" id="101924"/>
    <lineage>
        <taxon>Eukaryota</taxon>
        <taxon>Rhodophyta</taxon>
        <taxon>Stylonematophyceae</taxon>
        <taxon>Stylonematales</taxon>
        <taxon>Stylonemataceae</taxon>
        <taxon>Rhodosorus</taxon>
    </lineage>
</organism>
<dbReference type="AlphaFoldDB" id="A0A7S2ZGJ8"/>
<gene>
    <name evidence="1" type="ORF">RMAR00112_LOCUS7437</name>
</gene>
<reference evidence="1" key="1">
    <citation type="submission" date="2021-01" db="EMBL/GenBank/DDBJ databases">
        <authorList>
            <person name="Corre E."/>
            <person name="Pelletier E."/>
            <person name="Niang G."/>
            <person name="Scheremetjew M."/>
            <person name="Finn R."/>
            <person name="Kale V."/>
            <person name="Holt S."/>
            <person name="Cochrane G."/>
            <person name="Meng A."/>
            <person name="Brown T."/>
            <person name="Cohen L."/>
        </authorList>
    </citation>
    <scope>NUCLEOTIDE SEQUENCE</scope>
    <source>
        <strain evidence="1">CCMP 769</strain>
    </source>
</reference>
<accession>A0A7S2ZGJ8</accession>